<protein>
    <submittedName>
        <fullName evidence="1">Uncharacterized protein</fullName>
    </submittedName>
</protein>
<organism evidence="1 2">
    <name type="scientific">Luteolibacter arcticus</name>
    <dbReference type="NCBI Taxonomy" id="1581411"/>
    <lineage>
        <taxon>Bacteria</taxon>
        <taxon>Pseudomonadati</taxon>
        <taxon>Verrucomicrobiota</taxon>
        <taxon>Verrucomicrobiia</taxon>
        <taxon>Verrucomicrobiales</taxon>
        <taxon>Verrucomicrobiaceae</taxon>
        <taxon>Luteolibacter</taxon>
    </lineage>
</organism>
<comment type="caution">
    <text evidence="1">The sequence shown here is derived from an EMBL/GenBank/DDBJ whole genome shotgun (WGS) entry which is preliminary data.</text>
</comment>
<evidence type="ECO:0000313" key="1">
    <source>
        <dbReference type="EMBL" id="MCW1921308.1"/>
    </source>
</evidence>
<gene>
    <name evidence="1" type="ORF">OKA05_02015</name>
</gene>
<name>A0ABT3GCE9_9BACT</name>
<dbReference type="EMBL" id="JAPDDT010000001">
    <property type="protein sequence ID" value="MCW1921308.1"/>
    <property type="molecule type" value="Genomic_DNA"/>
</dbReference>
<evidence type="ECO:0000313" key="2">
    <source>
        <dbReference type="Proteomes" id="UP001320876"/>
    </source>
</evidence>
<accession>A0ABT3GCE9</accession>
<reference evidence="1 2" key="1">
    <citation type="submission" date="2022-10" db="EMBL/GenBank/DDBJ databases">
        <title>Luteolibacter arcticus strain CCTCC AB 2014275, whole genome shotgun sequencing project.</title>
        <authorList>
            <person name="Zhao G."/>
            <person name="Shen L."/>
        </authorList>
    </citation>
    <scope>NUCLEOTIDE SEQUENCE [LARGE SCALE GENOMIC DNA]</scope>
    <source>
        <strain evidence="1 2">CCTCC AB 2014275</strain>
    </source>
</reference>
<sequence length="179" mass="19209">MLDGIPDQLRAGDTWKWRTSSADYSAADGWVLTTAFRGTESLDVEGVADGGGWISTGAAADTADLPAGRYSWISRASKDGETYTVGSGVVEVLPDLTASEEPYDGRTDAEKQLAAVETCLTTLLSKQHSSSSFGDQSYTLQDIEKLKRIRDQLRSQVAAEKRASNGGKGRRILIEFGGL</sequence>
<dbReference type="RefSeq" id="WP_264485417.1">
    <property type="nucleotide sequence ID" value="NZ_JAPDDT010000001.1"/>
</dbReference>
<proteinExistence type="predicted"/>
<keyword evidence="2" id="KW-1185">Reference proteome</keyword>
<dbReference type="Proteomes" id="UP001320876">
    <property type="component" value="Unassembled WGS sequence"/>
</dbReference>